<dbReference type="GO" id="GO:0060003">
    <property type="term" value="P:copper ion export"/>
    <property type="evidence" value="ECO:0007669"/>
    <property type="project" value="TreeGrafter"/>
</dbReference>
<dbReference type="InterPro" id="IPR058791">
    <property type="entry name" value="3HB_CusB"/>
</dbReference>
<dbReference type="SUPFAM" id="SSF111369">
    <property type="entry name" value="HlyD-like secretion proteins"/>
    <property type="match status" value="1"/>
</dbReference>
<dbReference type="GO" id="GO:0046914">
    <property type="term" value="F:transition metal ion binding"/>
    <property type="evidence" value="ECO:0007669"/>
    <property type="project" value="TreeGrafter"/>
</dbReference>
<dbReference type="GO" id="GO:0015679">
    <property type="term" value="P:plasma membrane copper ion transport"/>
    <property type="evidence" value="ECO:0007669"/>
    <property type="project" value="TreeGrafter"/>
</dbReference>
<dbReference type="InterPro" id="IPR058792">
    <property type="entry name" value="Beta-barrel_RND_2"/>
</dbReference>
<proteinExistence type="inferred from homology"/>
<dbReference type="GO" id="GO:0022857">
    <property type="term" value="F:transmembrane transporter activity"/>
    <property type="evidence" value="ECO:0007669"/>
    <property type="project" value="InterPro"/>
</dbReference>
<feature type="domain" description="CusB-like three alpha-helical bundle" evidence="4">
    <location>
        <begin position="161"/>
        <end position="222"/>
    </location>
</feature>
<dbReference type="InterPro" id="IPR021782">
    <property type="entry name" value="DUF3347"/>
</dbReference>
<dbReference type="Gene3D" id="2.40.420.20">
    <property type="match status" value="1"/>
</dbReference>
<dbReference type="Gene3D" id="2.40.30.170">
    <property type="match status" value="1"/>
</dbReference>
<gene>
    <name evidence="7" type="ORF">MNBD_UNCLBAC01-1064</name>
</gene>
<dbReference type="PANTHER" id="PTHR30097:SF15">
    <property type="entry name" value="CATION EFFLUX SYSTEM PROTEIN CUSB"/>
    <property type="match status" value="1"/>
</dbReference>
<dbReference type="Gene3D" id="6.10.140.730">
    <property type="match status" value="1"/>
</dbReference>
<evidence type="ECO:0000259" key="5">
    <source>
        <dbReference type="Pfam" id="PF25919"/>
    </source>
</evidence>
<reference evidence="7" key="1">
    <citation type="submission" date="2018-06" db="EMBL/GenBank/DDBJ databases">
        <authorList>
            <person name="Zhirakovskaya E."/>
        </authorList>
    </citation>
    <scope>NUCLEOTIDE SEQUENCE</scope>
</reference>
<name>A0A3B1DLT3_9ZZZZ</name>
<dbReference type="Pfam" id="PF11827">
    <property type="entry name" value="DUF3347"/>
    <property type="match status" value="1"/>
</dbReference>
<evidence type="ECO:0000256" key="2">
    <source>
        <dbReference type="ARBA" id="ARBA00022448"/>
    </source>
</evidence>
<dbReference type="InterPro" id="IPR051909">
    <property type="entry name" value="MFP_Cation_Efflux"/>
</dbReference>
<dbReference type="Pfam" id="PF25869">
    <property type="entry name" value="3HB_CusB"/>
    <property type="match status" value="1"/>
</dbReference>
<evidence type="ECO:0000259" key="4">
    <source>
        <dbReference type="Pfam" id="PF25869"/>
    </source>
</evidence>
<evidence type="ECO:0000259" key="3">
    <source>
        <dbReference type="Pfam" id="PF11827"/>
    </source>
</evidence>
<sequence length="579" mass="65820">MKNKKVLIVIIIVIGVLSFFLLRSKGNSPSSQQGTSSVKADKSGKKIAYYQSPMDPTYISEKPGKDTMGMDMVPVYEGEEPVAGGVRIDPATVQNIGVRSEVITKRILERNIRAVGRVTYDEKKVAYINTKIGGWIEKLYVDYEGQEVKQDDPLLEIYSAELVSTQQEYLLALEYNKKMQESNIEEISNRSQTLVNSARKRLEYWDVPQKHIKELEQTGEVKKTLMIHSPATGVITHKTALEGQYIKPGENLYRIADLSTIWVYADIYEYELPWIKSGQTTEMTLSYLPGKVFTGKITYVYPYLEKKTRTIKVRLEFDNPTGELKPDMYTEVKINTAPSTSVVAVPKESIIHSGRRKVLIIDKGEGLFEPRDVLIGMETKGFYEILHGAKEGEKVVTSAQFLIDSESQLTEAISKMLKAKKEEGKKMKMDMPEGTAMSVKVGTQKAMDDIWDVYFQIRKQLSQDSLANMKQQALLIKNRANAIIQSKENQNMKLIAEKIMDTTKELSEKDIVKVREAFLVLSDSMIQYMKNYAKKESKEKGYQLFYCGMEKKPWVQQEEKVGNPYVSAKIAFCGARDSY</sequence>
<dbReference type="Pfam" id="PF25954">
    <property type="entry name" value="Beta-barrel_RND_2"/>
    <property type="match status" value="1"/>
</dbReference>
<dbReference type="InterPro" id="IPR058790">
    <property type="entry name" value="BSH_CusB"/>
</dbReference>
<organism evidence="7">
    <name type="scientific">hydrothermal vent metagenome</name>
    <dbReference type="NCBI Taxonomy" id="652676"/>
    <lineage>
        <taxon>unclassified sequences</taxon>
        <taxon>metagenomes</taxon>
        <taxon>ecological metagenomes</taxon>
    </lineage>
</organism>
<dbReference type="Gene3D" id="2.40.50.100">
    <property type="match status" value="1"/>
</dbReference>
<dbReference type="FunFam" id="2.40.30.170:FF:000010">
    <property type="entry name" value="Efflux RND transporter periplasmic adaptor subunit"/>
    <property type="match status" value="1"/>
</dbReference>
<dbReference type="InterPro" id="IPR006143">
    <property type="entry name" value="RND_pump_MFP"/>
</dbReference>
<dbReference type="PANTHER" id="PTHR30097">
    <property type="entry name" value="CATION EFFLUX SYSTEM PROTEIN CUSB"/>
    <property type="match status" value="1"/>
</dbReference>
<dbReference type="GO" id="GO:0016020">
    <property type="term" value="C:membrane"/>
    <property type="evidence" value="ECO:0007669"/>
    <property type="project" value="InterPro"/>
</dbReference>
<evidence type="ECO:0000313" key="7">
    <source>
        <dbReference type="EMBL" id="VAX35880.1"/>
    </source>
</evidence>
<dbReference type="EMBL" id="UOGJ01000074">
    <property type="protein sequence ID" value="VAX35880.1"/>
    <property type="molecule type" value="Genomic_DNA"/>
</dbReference>
<accession>A0A3B1DLT3</accession>
<feature type="domain" description="CusB-like barrel-sandwich hybrid" evidence="5">
    <location>
        <begin position="125"/>
        <end position="256"/>
    </location>
</feature>
<feature type="domain" description="DUF3347" evidence="3">
    <location>
        <begin position="452"/>
        <end position="535"/>
    </location>
</feature>
<dbReference type="GO" id="GO:0030288">
    <property type="term" value="C:outer membrane-bounded periplasmic space"/>
    <property type="evidence" value="ECO:0007669"/>
    <property type="project" value="TreeGrafter"/>
</dbReference>
<feature type="domain" description="CusB-like beta-barrel" evidence="6">
    <location>
        <begin position="260"/>
        <end position="336"/>
    </location>
</feature>
<evidence type="ECO:0000259" key="6">
    <source>
        <dbReference type="Pfam" id="PF25954"/>
    </source>
</evidence>
<protein>
    <submittedName>
        <fullName evidence="7">Probable Co/Zn/Cd efflux system membrane fusion protein</fullName>
    </submittedName>
</protein>
<comment type="similarity">
    <text evidence="1">Belongs to the membrane fusion protein (MFP) (TC 8.A.1) family.</text>
</comment>
<dbReference type="Pfam" id="PF25919">
    <property type="entry name" value="BSH_CusB"/>
    <property type="match status" value="1"/>
</dbReference>
<dbReference type="AlphaFoldDB" id="A0A3B1DLT3"/>
<dbReference type="NCBIfam" id="TIGR01730">
    <property type="entry name" value="RND_mfp"/>
    <property type="match status" value="1"/>
</dbReference>
<evidence type="ECO:0000256" key="1">
    <source>
        <dbReference type="ARBA" id="ARBA00009477"/>
    </source>
</evidence>
<keyword evidence="2" id="KW-0813">Transport</keyword>